<dbReference type="GO" id="GO:0042273">
    <property type="term" value="P:ribosomal large subunit biogenesis"/>
    <property type="evidence" value="ECO:0007669"/>
    <property type="project" value="TreeGrafter"/>
</dbReference>
<feature type="region of interest" description="Disordered" evidence="1">
    <location>
        <begin position="120"/>
        <end position="191"/>
    </location>
</feature>
<dbReference type="InterPro" id="IPR040025">
    <property type="entry name" value="Znf622/Rei1/Reh1"/>
</dbReference>
<accession>A0A8S1JDS5</accession>
<dbReference type="EMBL" id="CAJHUC010002435">
    <property type="protein sequence ID" value="CAD7703810.1"/>
    <property type="molecule type" value="Genomic_DNA"/>
</dbReference>
<sequence length="422" mass="47482">MAAEGSDGGLYCSTSGTYFTDKDALTQHYRSDFHIYNLRRKVAGLPPVTKEWFDGRKHQIARAASKSSPGAGNRVWIDPLTQKKFSSEKTYASFVRSKKYKRLVAESGGTAPEPIVVEKRAKEGADSGNKKALGVHSQGGYRSKPTTYRPVKGESEGPAATLEDAKSDSGDSSSEWETASDEDAAVMEDGKSGKVDKWEEWNVCRSLFDSHSSATFDDNLEYMYKKFGFFFPDAEHLTDPQGLLKYLGAKLQHGCVPLWSRGDDPNPKRFRSLHAVQRHMIDTNRCRMLFEDNEEEYEDFYDLAYLYEPEGGQELVAGDEAGLGTGGYELVLTGEGGREKIVGTREFARYYKQKHRPTEARESVLINQIVAKYRSLGIQTASSPSPEEKRSRRSARKHQETVRMRVELRSNVNNHLPRNVPY</sequence>
<dbReference type="PANTHER" id="PTHR13182">
    <property type="entry name" value="ZINC FINGER PROTEIN 622"/>
    <property type="match status" value="1"/>
</dbReference>
<keyword evidence="4" id="KW-1185">Reference proteome</keyword>
<evidence type="ECO:0000313" key="4">
    <source>
        <dbReference type="Proteomes" id="UP000708148"/>
    </source>
</evidence>
<evidence type="ECO:0000313" key="3">
    <source>
        <dbReference type="EMBL" id="CAD7703810.1"/>
    </source>
</evidence>
<protein>
    <recommendedName>
        <fullName evidence="2">ZN622/Rei1/Reh1 zinc finger C2H2-type domain-containing protein</fullName>
    </recommendedName>
</protein>
<feature type="domain" description="ZN622/Rei1/Reh1 zinc finger C2H2-type" evidence="2">
    <location>
        <begin position="206"/>
        <end position="303"/>
    </location>
</feature>
<dbReference type="GO" id="GO:0030687">
    <property type="term" value="C:preribosome, large subunit precursor"/>
    <property type="evidence" value="ECO:0007669"/>
    <property type="project" value="TreeGrafter"/>
</dbReference>
<feature type="compositionally biased region" description="Basic and acidic residues" evidence="1">
    <location>
        <begin position="120"/>
        <end position="129"/>
    </location>
</feature>
<reference evidence="3" key="1">
    <citation type="submission" date="2020-12" db="EMBL/GenBank/DDBJ databases">
        <authorList>
            <person name="Iha C."/>
        </authorList>
    </citation>
    <scope>NUCLEOTIDE SEQUENCE</scope>
</reference>
<dbReference type="OrthoDB" id="19329at2759"/>
<gene>
    <name evidence="3" type="ORF">OSTQU699_LOCUS9167</name>
</gene>
<comment type="caution">
    <text evidence="3">The sequence shown here is derived from an EMBL/GenBank/DDBJ whole genome shotgun (WGS) entry which is preliminary data.</text>
</comment>
<name>A0A8S1JDS5_9CHLO</name>
<feature type="region of interest" description="Disordered" evidence="1">
    <location>
        <begin position="377"/>
        <end position="402"/>
    </location>
</feature>
<organism evidence="3 4">
    <name type="scientific">Ostreobium quekettii</name>
    <dbReference type="NCBI Taxonomy" id="121088"/>
    <lineage>
        <taxon>Eukaryota</taxon>
        <taxon>Viridiplantae</taxon>
        <taxon>Chlorophyta</taxon>
        <taxon>core chlorophytes</taxon>
        <taxon>Ulvophyceae</taxon>
        <taxon>TCBD clade</taxon>
        <taxon>Bryopsidales</taxon>
        <taxon>Ostreobineae</taxon>
        <taxon>Ostreobiaceae</taxon>
        <taxon>Ostreobium</taxon>
    </lineage>
</organism>
<dbReference type="AlphaFoldDB" id="A0A8S1JDS5"/>
<dbReference type="InterPro" id="IPR041661">
    <property type="entry name" value="ZN622/Rei1/Reh1_Znf-C2H2"/>
</dbReference>
<evidence type="ECO:0000259" key="2">
    <source>
        <dbReference type="Pfam" id="PF12756"/>
    </source>
</evidence>
<dbReference type="Pfam" id="PF12756">
    <property type="entry name" value="zf-C2H2_2"/>
    <property type="match status" value="1"/>
</dbReference>
<dbReference type="PANTHER" id="PTHR13182:SF8">
    <property type="entry name" value="CYTOPLASMIC 60S SUBUNIT BIOGENESIS FACTOR ZNF622"/>
    <property type="match status" value="1"/>
</dbReference>
<dbReference type="Proteomes" id="UP000708148">
    <property type="component" value="Unassembled WGS sequence"/>
</dbReference>
<proteinExistence type="predicted"/>
<evidence type="ECO:0000256" key="1">
    <source>
        <dbReference type="SAM" id="MobiDB-lite"/>
    </source>
</evidence>